<feature type="domain" description="ArsA/GET3 Anion-transporting ATPase-like" evidence="2">
    <location>
        <begin position="1"/>
        <end position="302"/>
    </location>
</feature>
<dbReference type="NCBIfam" id="TIGR00345">
    <property type="entry name" value="GET3_arsA_TRC40"/>
    <property type="match status" value="1"/>
</dbReference>
<evidence type="ECO:0000259" key="2">
    <source>
        <dbReference type="Pfam" id="PF02374"/>
    </source>
</evidence>
<dbReference type="Proteomes" id="UP001596189">
    <property type="component" value="Unassembled WGS sequence"/>
</dbReference>
<reference evidence="5" key="1">
    <citation type="journal article" date="2019" name="Int. J. Syst. Evol. Microbiol.">
        <title>The Global Catalogue of Microorganisms (GCM) 10K type strain sequencing project: providing services to taxonomists for standard genome sequencing and annotation.</title>
        <authorList>
            <consortium name="The Broad Institute Genomics Platform"/>
            <consortium name="The Broad Institute Genome Sequencing Center for Infectious Disease"/>
            <person name="Wu L."/>
            <person name="Ma J."/>
        </authorList>
    </citation>
    <scope>NUCLEOTIDE SEQUENCE [LARGE SCALE GENOMIC DNA]</scope>
    <source>
        <strain evidence="5">KACC 14249</strain>
    </source>
</reference>
<evidence type="ECO:0000259" key="3">
    <source>
        <dbReference type="Pfam" id="PF17886"/>
    </source>
</evidence>
<dbReference type="InterPro" id="IPR016300">
    <property type="entry name" value="ATPase_ArsA/GET3"/>
</dbReference>
<dbReference type="SUPFAM" id="SSF52540">
    <property type="entry name" value="P-loop containing nucleoside triphosphate hydrolases"/>
    <property type="match status" value="1"/>
</dbReference>
<dbReference type="PANTHER" id="PTHR10803">
    <property type="entry name" value="ARSENICAL PUMP-DRIVING ATPASE ARSENITE-TRANSLOCATING ATPASE"/>
    <property type="match status" value="1"/>
</dbReference>
<accession>A0ABW1JC36</accession>
<dbReference type="InterPro" id="IPR008978">
    <property type="entry name" value="HSP20-like_chaperone"/>
</dbReference>
<dbReference type="Pfam" id="PF17886">
    <property type="entry name" value="ArsA_HSP20"/>
    <property type="match status" value="1"/>
</dbReference>
<organism evidence="4 5">
    <name type="scientific">Angustibacter luteus</name>
    <dbReference type="NCBI Taxonomy" id="658456"/>
    <lineage>
        <taxon>Bacteria</taxon>
        <taxon>Bacillati</taxon>
        <taxon>Actinomycetota</taxon>
        <taxon>Actinomycetes</taxon>
        <taxon>Kineosporiales</taxon>
        <taxon>Kineosporiaceae</taxon>
    </lineage>
</organism>
<comment type="similarity">
    <text evidence="1">Belongs to the arsA ATPase family.</text>
</comment>
<evidence type="ECO:0000256" key="1">
    <source>
        <dbReference type="ARBA" id="ARBA00011040"/>
    </source>
</evidence>
<dbReference type="InterPro" id="IPR025723">
    <property type="entry name" value="ArsA/GET3_ATPase-like"/>
</dbReference>
<dbReference type="RefSeq" id="WP_345717193.1">
    <property type="nucleotide sequence ID" value="NZ_BAABFP010000005.1"/>
</dbReference>
<dbReference type="PANTHER" id="PTHR10803:SF3">
    <property type="entry name" value="ATPASE GET3"/>
    <property type="match status" value="1"/>
</dbReference>
<dbReference type="Pfam" id="PF02374">
    <property type="entry name" value="ArsA_ATPase"/>
    <property type="match status" value="1"/>
</dbReference>
<dbReference type="InterPro" id="IPR040612">
    <property type="entry name" value="ArsA_HSP20-like"/>
</dbReference>
<sequence length="398" mass="42454">MRVVLFTGKGGVGKTTVAAATAVHAARSGVKTLVLSTDAAHSLGDTLGQDLPPDDVCEVEPGLWAQQVDAGRRLTQTWGAVQDYLVDVLAALDVQPLDAAELTVLPGADDVLTLLAVRDHVENGPWDLVVVDCAPTAETLRWLAVPEALTRLVDRLLPSQRALAKVLVPVVGRAAALPAPGREVGPALLRLREQLAGAMTVLRSERTSVRIVLTPESVVLAEARRTLTALALQGFVVDGAVANRVIPTHDASAWQLGWVSAQQDVLDQADESFAPLRVDRAPYQAAEPVGPDALARLGEELVGEQGMAELIDGPRPPSPVRVERLGNDFELVIDLPNVRAQDVELARREDDLLVAVDGHRRVITLPSALRRCTVAGARFTGGGLHVRFEPDPTLWPAS</sequence>
<gene>
    <name evidence="4" type="ORF">ACFQDO_04345</name>
</gene>
<dbReference type="CDD" id="cd02035">
    <property type="entry name" value="ArsA"/>
    <property type="match status" value="1"/>
</dbReference>
<dbReference type="EMBL" id="JBHSRD010000002">
    <property type="protein sequence ID" value="MFC6006353.1"/>
    <property type="molecule type" value="Genomic_DNA"/>
</dbReference>
<name>A0ABW1JC36_9ACTN</name>
<comment type="caution">
    <text evidence="4">The sequence shown here is derived from an EMBL/GenBank/DDBJ whole genome shotgun (WGS) entry which is preliminary data.</text>
</comment>
<feature type="domain" description="ArsA HSP20-like" evidence="3">
    <location>
        <begin position="327"/>
        <end position="388"/>
    </location>
</feature>
<dbReference type="Gene3D" id="3.40.50.300">
    <property type="entry name" value="P-loop containing nucleotide triphosphate hydrolases"/>
    <property type="match status" value="1"/>
</dbReference>
<protein>
    <submittedName>
        <fullName evidence="4">ArsA family ATPase</fullName>
    </submittedName>
</protein>
<dbReference type="InterPro" id="IPR027417">
    <property type="entry name" value="P-loop_NTPase"/>
</dbReference>
<proteinExistence type="inferred from homology"/>
<keyword evidence="5" id="KW-1185">Reference proteome</keyword>
<evidence type="ECO:0000313" key="5">
    <source>
        <dbReference type="Proteomes" id="UP001596189"/>
    </source>
</evidence>
<evidence type="ECO:0000313" key="4">
    <source>
        <dbReference type="EMBL" id="MFC6006353.1"/>
    </source>
</evidence>
<dbReference type="Gene3D" id="2.60.40.790">
    <property type="match status" value="1"/>
</dbReference>